<keyword evidence="1" id="KW-0472">Membrane</keyword>
<dbReference type="Pfam" id="PF16982">
    <property type="entry name" value="Flp1_like"/>
    <property type="match status" value="1"/>
</dbReference>
<dbReference type="RefSeq" id="WP_246016560.1">
    <property type="nucleotide sequence ID" value="NZ_QRDZ01000012.1"/>
</dbReference>
<evidence type="ECO:0000256" key="1">
    <source>
        <dbReference type="SAM" id="Phobius"/>
    </source>
</evidence>
<proteinExistence type="predicted"/>
<reference evidence="3 4" key="1">
    <citation type="submission" date="2018-07" db="EMBL/GenBank/DDBJ databases">
        <title>Genomic Encyclopedia of Type Strains, Phase III (KMG-III): the genomes of soil and plant-associated and newly described type strains.</title>
        <authorList>
            <person name="Whitman W."/>
        </authorList>
    </citation>
    <scope>NUCLEOTIDE SEQUENCE [LARGE SCALE GENOMIC DNA]</scope>
    <source>
        <strain evidence="3 4">CECT 7287</strain>
    </source>
</reference>
<feature type="transmembrane region" description="Helical" evidence="1">
    <location>
        <begin position="23"/>
        <end position="42"/>
    </location>
</feature>
<name>A0A3D9JR78_9BACL</name>
<keyword evidence="4" id="KW-1185">Reference proteome</keyword>
<feature type="domain" description="Putative Flagellin Flp1-like" evidence="2">
    <location>
        <begin position="18"/>
        <end position="62"/>
    </location>
</feature>
<keyword evidence="1" id="KW-1133">Transmembrane helix</keyword>
<keyword evidence="3" id="KW-0282">Flagellum</keyword>
<dbReference type="EMBL" id="QRDZ01000012">
    <property type="protein sequence ID" value="RED76309.1"/>
    <property type="molecule type" value="Genomic_DNA"/>
</dbReference>
<protein>
    <submittedName>
        <fullName evidence="3">Putative flagellin with Flp1-like domain</fullName>
    </submittedName>
</protein>
<evidence type="ECO:0000313" key="4">
    <source>
        <dbReference type="Proteomes" id="UP000256977"/>
    </source>
</evidence>
<sequence>MIGFIYQYGMNAFRALREDEEGIGTLELVLIVAVLIAIVLVFREEIIGFLKGLMEKLETKSDEVFD</sequence>
<accession>A0A3D9JR78</accession>
<comment type="caution">
    <text evidence="3">The sequence shown here is derived from an EMBL/GenBank/DDBJ whole genome shotgun (WGS) entry which is preliminary data.</text>
</comment>
<organism evidence="3 4">
    <name type="scientific">Cohnella phaseoli</name>
    <dbReference type="NCBI Taxonomy" id="456490"/>
    <lineage>
        <taxon>Bacteria</taxon>
        <taxon>Bacillati</taxon>
        <taxon>Bacillota</taxon>
        <taxon>Bacilli</taxon>
        <taxon>Bacillales</taxon>
        <taxon>Paenibacillaceae</taxon>
        <taxon>Cohnella</taxon>
    </lineage>
</organism>
<evidence type="ECO:0000259" key="2">
    <source>
        <dbReference type="Pfam" id="PF16982"/>
    </source>
</evidence>
<dbReference type="AlphaFoldDB" id="A0A3D9JR78"/>
<keyword evidence="1" id="KW-0812">Transmembrane</keyword>
<keyword evidence="3" id="KW-0969">Cilium</keyword>
<gene>
    <name evidence="3" type="ORF">DFP98_11226</name>
</gene>
<evidence type="ECO:0000313" key="3">
    <source>
        <dbReference type="EMBL" id="RED76309.1"/>
    </source>
</evidence>
<keyword evidence="3" id="KW-0966">Cell projection</keyword>
<dbReference type="InterPro" id="IPR031564">
    <property type="entry name" value="Flp1-like"/>
</dbReference>
<dbReference type="Proteomes" id="UP000256977">
    <property type="component" value="Unassembled WGS sequence"/>
</dbReference>